<protein>
    <submittedName>
        <fullName evidence="1">Uncharacterized protein</fullName>
    </submittedName>
</protein>
<dbReference type="Proteomes" id="UP000033935">
    <property type="component" value="Unassembled WGS sequence"/>
</dbReference>
<dbReference type="EMBL" id="LBWG01000012">
    <property type="protein sequence ID" value="KKR04112.1"/>
    <property type="molecule type" value="Genomic_DNA"/>
</dbReference>
<sequence length="47" mass="5578">MNLPDQAIEEFQQLWFEATNESIDFDFAKKQAEFFLLGIRSVFDHPN</sequence>
<accession>A0A0G0QR82</accession>
<dbReference type="AlphaFoldDB" id="A0A0G0QR82"/>
<gene>
    <name evidence="1" type="ORF">UT30_C0012G0023</name>
</gene>
<proteinExistence type="predicted"/>
<organism evidence="1 2">
    <name type="scientific">Candidatus Uhrbacteria bacterium GW2011_GWF2_39_13</name>
    <dbReference type="NCBI Taxonomy" id="1618995"/>
    <lineage>
        <taxon>Bacteria</taxon>
        <taxon>Candidatus Uhriibacteriota</taxon>
    </lineage>
</organism>
<comment type="caution">
    <text evidence="1">The sequence shown here is derived from an EMBL/GenBank/DDBJ whole genome shotgun (WGS) entry which is preliminary data.</text>
</comment>
<evidence type="ECO:0000313" key="1">
    <source>
        <dbReference type="EMBL" id="KKR04112.1"/>
    </source>
</evidence>
<name>A0A0G0QR82_9BACT</name>
<reference evidence="1 2" key="1">
    <citation type="journal article" date="2015" name="Nature">
        <title>rRNA introns, odd ribosomes, and small enigmatic genomes across a large radiation of phyla.</title>
        <authorList>
            <person name="Brown C.T."/>
            <person name="Hug L.A."/>
            <person name="Thomas B.C."/>
            <person name="Sharon I."/>
            <person name="Castelle C.J."/>
            <person name="Singh A."/>
            <person name="Wilkins M.J."/>
            <person name="Williams K.H."/>
            <person name="Banfield J.F."/>
        </authorList>
    </citation>
    <scope>NUCLEOTIDE SEQUENCE [LARGE SCALE GENOMIC DNA]</scope>
</reference>
<evidence type="ECO:0000313" key="2">
    <source>
        <dbReference type="Proteomes" id="UP000033935"/>
    </source>
</evidence>